<organism evidence="1 2">
    <name type="scientific">Rhizorhabdus histidinilytica</name>
    <dbReference type="NCBI Taxonomy" id="439228"/>
    <lineage>
        <taxon>Bacteria</taxon>
        <taxon>Pseudomonadati</taxon>
        <taxon>Pseudomonadota</taxon>
        <taxon>Alphaproteobacteria</taxon>
        <taxon>Sphingomonadales</taxon>
        <taxon>Sphingomonadaceae</taxon>
        <taxon>Rhizorhabdus</taxon>
    </lineage>
</organism>
<protein>
    <recommendedName>
        <fullName evidence="3">Anti-sigma factor</fullName>
    </recommendedName>
</protein>
<keyword evidence="2" id="KW-1185">Reference proteome</keyword>
<dbReference type="STRING" id="439228.SAMN06295920_102297"/>
<dbReference type="Proteomes" id="UP000189818">
    <property type="component" value="Unassembled WGS sequence"/>
</dbReference>
<evidence type="ECO:0008006" key="3">
    <source>
        <dbReference type="Google" id="ProtNLM"/>
    </source>
</evidence>
<accession>A0A1T5AXH9</accession>
<gene>
    <name evidence="1" type="ORF">SAMN06295920_102297</name>
</gene>
<evidence type="ECO:0000313" key="2">
    <source>
        <dbReference type="Proteomes" id="UP000189818"/>
    </source>
</evidence>
<proteinExistence type="predicted"/>
<sequence length="233" mass="24351">MTEDQIIAYVDGELGPIEALRFERAMEADAALAAAVGRHRALRDRVASHFAPIAAEPVPARLAAMVDPSSNVVAFPARPRRWFDAGGRYAAIAATLVAGLVLGQVLPRGPAAPIGERNGAIMAQGGLAAALDRDLAAAPENGAYRIGVSFVSRDRRYCRTFSGNAGAGLGCHGPEGWALVRFVAGSGSEEQGAYRQAGSASADVLEAAQAMMAGDPLDADAERRARDSGWRLR</sequence>
<evidence type="ECO:0000313" key="1">
    <source>
        <dbReference type="EMBL" id="SKB39686.1"/>
    </source>
</evidence>
<dbReference type="OrthoDB" id="7502743at2"/>
<dbReference type="AlphaFoldDB" id="A0A1T5AXH9"/>
<reference evidence="2" key="1">
    <citation type="submission" date="2017-02" db="EMBL/GenBank/DDBJ databases">
        <authorList>
            <person name="Varghese N."/>
            <person name="Submissions S."/>
        </authorList>
    </citation>
    <scope>NUCLEOTIDE SEQUENCE [LARGE SCALE GENOMIC DNA]</scope>
    <source>
        <strain evidence="2">UM2</strain>
    </source>
</reference>
<dbReference type="RefSeq" id="WP_079647050.1">
    <property type="nucleotide sequence ID" value="NZ_FUYM01000002.1"/>
</dbReference>
<dbReference type="EMBL" id="FUYM01000002">
    <property type="protein sequence ID" value="SKB39686.1"/>
    <property type="molecule type" value="Genomic_DNA"/>
</dbReference>
<name>A0A1T5AXH9_9SPHN</name>